<evidence type="ECO:0000259" key="13">
    <source>
        <dbReference type="PROSITE" id="PS51098"/>
    </source>
</evidence>
<dbReference type="PROSITE" id="PS01035">
    <property type="entry name" value="PTS_EIIB_TYPE_1_CYS"/>
    <property type="match status" value="1"/>
</dbReference>
<keyword evidence="6" id="KW-0598">Phosphotransferase system</keyword>
<dbReference type="InterPro" id="IPR036878">
    <property type="entry name" value="Glu_permease_IIB"/>
</dbReference>
<protein>
    <submittedName>
        <fullName evidence="15">PTS system, beta-glucoside-specific IIA or IIB or IIB component</fullName>
        <ecNumber evidence="15">2.7.1.69</ecNumber>
    </submittedName>
    <submittedName>
        <fullName evidence="16">PTS system, beta-glucosides-specific IIC component</fullName>
    </submittedName>
</protein>
<dbReference type="PATRIC" id="fig|315405.12.peg.395"/>
<feature type="transmembrane region" description="Helical" evidence="12">
    <location>
        <begin position="221"/>
        <end position="239"/>
    </location>
</feature>
<dbReference type="GO" id="GO:0008982">
    <property type="term" value="F:protein-N(PI)-phosphohistidine-sugar phosphotransferase activity"/>
    <property type="evidence" value="ECO:0007669"/>
    <property type="project" value="InterPro"/>
</dbReference>
<dbReference type="GO" id="GO:0090589">
    <property type="term" value="F:protein-phosphocysteine-trehalose phosphotransferase system transporter activity"/>
    <property type="evidence" value="ECO:0007669"/>
    <property type="project" value="TreeGrafter"/>
</dbReference>
<feature type="transmembrane region" description="Helical" evidence="12">
    <location>
        <begin position="329"/>
        <end position="350"/>
    </location>
</feature>
<dbReference type="FunFam" id="3.30.1360.60:FF:000001">
    <property type="entry name" value="PTS system glucose-specific IIBC component PtsG"/>
    <property type="match status" value="1"/>
</dbReference>
<evidence type="ECO:0000313" key="18">
    <source>
        <dbReference type="Proteomes" id="UP000183629"/>
    </source>
</evidence>
<evidence type="ECO:0000256" key="2">
    <source>
        <dbReference type="ARBA" id="ARBA00022448"/>
    </source>
</evidence>
<accession>A0A139R606</accession>
<evidence type="ECO:0000259" key="14">
    <source>
        <dbReference type="PROSITE" id="PS51103"/>
    </source>
</evidence>
<dbReference type="Proteomes" id="UP000071927">
    <property type="component" value="Unassembled WGS sequence"/>
</dbReference>
<keyword evidence="5 15" id="KW-0808">Transferase</keyword>
<evidence type="ECO:0000256" key="8">
    <source>
        <dbReference type="ARBA" id="ARBA00022777"/>
    </source>
</evidence>
<evidence type="ECO:0000256" key="12">
    <source>
        <dbReference type="SAM" id="Phobius"/>
    </source>
</evidence>
<gene>
    <name evidence="16" type="ORF">SAMN05660328_102413</name>
    <name evidence="15" type="ORF">SGADD03_00299</name>
</gene>
<feature type="transmembrane region" description="Helical" evidence="12">
    <location>
        <begin position="246"/>
        <end position="268"/>
    </location>
</feature>
<dbReference type="PANTHER" id="PTHR30175">
    <property type="entry name" value="PHOSPHOTRANSFERASE SYSTEM TRANSPORT PROTEIN"/>
    <property type="match status" value="1"/>
</dbReference>
<dbReference type="GO" id="GO:0016301">
    <property type="term" value="F:kinase activity"/>
    <property type="evidence" value="ECO:0007669"/>
    <property type="project" value="UniProtKB-KW"/>
</dbReference>
<feature type="active site" description="Phosphocysteine intermediate; for EIIB activity" evidence="11">
    <location>
        <position position="30"/>
    </location>
</feature>
<dbReference type="Gene3D" id="3.30.1360.60">
    <property type="entry name" value="Glucose permease domain IIB"/>
    <property type="match status" value="1"/>
</dbReference>
<dbReference type="RefSeq" id="WP_061459774.1">
    <property type="nucleotide sequence ID" value="NZ_FOLZ01000002.1"/>
</dbReference>
<dbReference type="SUPFAM" id="SSF55604">
    <property type="entry name" value="Glucose permease domain IIB"/>
    <property type="match status" value="1"/>
</dbReference>
<dbReference type="EMBL" id="FPBN01000002">
    <property type="protein sequence ID" value="SFU53831.1"/>
    <property type="molecule type" value="Genomic_DNA"/>
</dbReference>
<evidence type="ECO:0000256" key="4">
    <source>
        <dbReference type="ARBA" id="ARBA00022597"/>
    </source>
</evidence>
<name>A0A139R606_9STRE</name>
<dbReference type="Pfam" id="PF00367">
    <property type="entry name" value="PTS_EIIB"/>
    <property type="match status" value="1"/>
</dbReference>
<keyword evidence="10 12" id="KW-0472">Membrane</keyword>
<dbReference type="InterPro" id="IPR001996">
    <property type="entry name" value="PTS_IIB_1"/>
</dbReference>
<feature type="transmembrane region" description="Helical" evidence="12">
    <location>
        <begin position="150"/>
        <end position="170"/>
    </location>
</feature>
<comment type="subcellular location">
    <subcellularLocation>
        <location evidence="1">Cell membrane</location>
        <topology evidence="1">Multi-pass membrane protein</topology>
    </subcellularLocation>
</comment>
<keyword evidence="4" id="KW-0762">Sugar transport</keyword>
<evidence type="ECO:0000313" key="17">
    <source>
        <dbReference type="Proteomes" id="UP000071927"/>
    </source>
</evidence>
<feature type="transmembrane region" description="Helical" evidence="12">
    <location>
        <begin position="304"/>
        <end position="323"/>
    </location>
</feature>
<dbReference type="InterPro" id="IPR050558">
    <property type="entry name" value="PTS_Sugar-Specific_Components"/>
</dbReference>
<keyword evidence="8" id="KW-0418">Kinase</keyword>
<feature type="transmembrane region" description="Helical" evidence="12">
    <location>
        <begin position="274"/>
        <end position="297"/>
    </location>
</feature>
<evidence type="ECO:0000256" key="1">
    <source>
        <dbReference type="ARBA" id="ARBA00004651"/>
    </source>
</evidence>
<evidence type="ECO:0000313" key="15">
    <source>
        <dbReference type="EMBL" id="KXU10177.1"/>
    </source>
</evidence>
<dbReference type="CDD" id="cd00212">
    <property type="entry name" value="PTS_IIB_glc"/>
    <property type="match status" value="1"/>
</dbReference>
<keyword evidence="3" id="KW-1003">Cell membrane</keyword>
<proteinExistence type="predicted"/>
<dbReference type="EMBL" id="LQXV01000098">
    <property type="protein sequence ID" value="KXU10177.1"/>
    <property type="molecule type" value="Genomic_DNA"/>
</dbReference>
<feature type="domain" description="PTS EIIB type-1" evidence="13">
    <location>
        <begin position="8"/>
        <end position="90"/>
    </location>
</feature>
<feature type="domain" description="PTS EIIC type-1" evidence="14">
    <location>
        <begin position="112"/>
        <end position="462"/>
    </location>
</feature>
<dbReference type="PROSITE" id="PS51098">
    <property type="entry name" value="PTS_EIIB_TYPE_1"/>
    <property type="match status" value="1"/>
</dbReference>
<dbReference type="Proteomes" id="UP000183629">
    <property type="component" value="Unassembled WGS sequence"/>
</dbReference>
<sequence length="462" mass="49460">MAKKENYSLFAKEIVKLVGGKSNVKNVLNCMTRLRFELKDESLADEKAIKSQKLVKGVVRQGGQYQVIVGTEVSEIAPLVRSELGINDEKEIIEDTKEDGGQKDKLFNRIFKIISGCIMPLLGVLVGSGLIKGCLVICTTLGWLSDTDGTYIILYAASNAVLYFLPIFVGFNAGKVFKMNQFVAAVIGASIMYPTILTAVNEGTTLTFLKLPVQLVDYSQSLLPIIVAVWLASYLESFLKRILPQIVHLMFVPALTLAIAVPLTLLVVGPIMTIVSQALSTVALAIFNFSPLLGGLLFGALWQLMVLLGLHSAFIPVLMNIYFENGSDPINGVLGLTVWALAGVALGYALKVKSKEEKSLGTANLVSCLCGVTEPTIYSLIVPNFKLFIGAAVGGGVSGAIFASLGGKMYAIGGDGLFRIPAMINPAGLDISFYGFIACAVLALIISTIVTFFVVTPQQKEG</sequence>
<evidence type="ECO:0000256" key="11">
    <source>
        <dbReference type="PROSITE-ProRule" id="PRU00421"/>
    </source>
</evidence>
<dbReference type="AlphaFoldDB" id="A0A139R606"/>
<keyword evidence="9 12" id="KW-1133">Transmembrane helix</keyword>
<evidence type="ECO:0000256" key="6">
    <source>
        <dbReference type="ARBA" id="ARBA00022683"/>
    </source>
</evidence>
<dbReference type="PROSITE" id="PS51103">
    <property type="entry name" value="PTS_EIIC_TYPE_1"/>
    <property type="match status" value="1"/>
</dbReference>
<evidence type="ECO:0000313" key="16">
    <source>
        <dbReference type="EMBL" id="SFU53831.1"/>
    </source>
</evidence>
<feature type="transmembrane region" description="Helical" evidence="12">
    <location>
        <begin position="431"/>
        <end position="455"/>
    </location>
</feature>
<reference evidence="16" key="3">
    <citation type="submission" date="2016-10" db="EMBL/GenBank/DDBJ databases">
        <authorList>
            <person name="de Groot N.N."/>
        </authorList>
    </citation>
    <scope>NUCLEOTIDE SEQUENCE [LARGE SCALE GENOMIC DNA]</scope>
    <source>
        <strain evidence="16">LMG 15572</strain>
    </source>
</reference>
<feature type="transmembrane region" description="Helical" evidence="12">
    <location>
        <begin position="113"/>
        <end position="144"/>
    </location>
</feature>
<dbReference type="Pfam" id="PF02378">
    <property type="entry name" value="PTS_EIIC"/>
    <property type="match status" value="1"/>
</dbReference>
<dbReference type="InterPro" id="IPR018113">
    <property type="entry name" value="PTrfase_EIIB_Cys"/>
</dbReference>
<keyword evidence="7 12" id="KW-0812">Transmembrane</keyword>
<organism evidence="15 17">
    <name type="scientific">Streptococcus gallolyticus</name>
    <dbReference type="NCBI Taxonomy" id="315405"/>
    <lineage>
        <taxon>Bacteria</taxon>
        <taxon>Bacillati</taxon>
        <taxon>Bacillota</taxon>
        <taxon>Bacilli</taxon>
        <taxon>Lactobacillales</taxon>
        <taxon>Streptococcaceae</taxon>
        <taxon>Streptococcus</taxon>
    </lineage>
</organism>
<reference evidence="15 17" key="1">
    <citation type="submission" date="2016-01" db="EMBL/GenBank/DDBJ databases">
        <title>Highly variable Streptococcus oralis are common among viridans streptococci isolated from primates.</title>
        <authorList>
            <person name="Denapaite D."/>
            <person name="Rieger M."/>
            <person name="Koendgen S."/>
            <person name="Brueckner R."/>
            <person name="Ochigava I."/>
            <person name="Kappeler P."/>
            <person name="Maetz-Rensing K."/>
            <person name="Leendertz F."/>
            <person name="Hakenbeck R."/>
        </authorList>
    </citation>
    <scope>NUCLEOTIDE SEQUENCE [LARGE SCALE GENOMIC DNA]</scope>
    <source>
        <strain evidence="15 17">DD03</strain>
    </source>
</reference>
<keyword evidence="18" id="KW-1185">Reference proteome</keyword>
<dbReference type="GO" id="GO:0015771">
    <property type="term" value="P:trehalose transport"/>
    <property type="evidence" value="ECO:0007669"/>
    <property type="project" value="TreeGrafter"/>
</dbReference>
<evidence type="ECO:0000256" key="3">
    <source>
        <dbReference type="ARBA" id="ARBA00022475"/>
    </source>
</evidence>
<dbReference type="InterPro" id="IPR003352">
    <property type="entry name" value="PTS_EIIC"/>
</dbReference>
<keyword evidence="2" id="KW-0813">Transport</keyword>
<feature type="transmembrane region" description="Helical" evidence="12">
    <location>
        <begin position="182"/>
        <end position="201"/>
    </location>
</feature>
<evidence type="ECO:0000256" key="7">
    <source>
        <dbReference type="ARBA" id="ARBA00022692"/>
    </source>
</evidence>
<dbReference type="GO" id="GO:0009401">
    <property type="term" value="P:phosphoenolpyruvate-dependent sugar phosphotransferase system"/>
    <property type="evidence" value="ECO:0007669"/>
    <property type="project" value="UniProtKB-KW"/>
</dbReference>
<feature type="transmembrane region" description="Helical" evidence="12">
    <location>
        <begin position="387"/>
        <end position="411"/>
    </location>
</feature>
<evidence type="ECO:0000256" key="10">
    <source>
        <dbReference type="ARBA" id="ARBA00023136"/>
    </source>
</evidence>
<evidence type="ECO:0000256" key="5">
    <source>
        <dbReference type="ARBA" id="ARBA00022679"/>
    </source>
</evidence>
<evidence type="ECO:0000256" key="9">
    <source>
        <dbReference type="ARBA" id="ARBA00022989"/>
    </source>
</evidence>
<dbReference type="GO" id="GO:0005886">
    <property type="term" value="C:plasma membrane"/>
    <property type="evidence" value="ECO:0007669"/>
    <property type="project" value="UniProtKB-SubCell"/>
</dbReference>
<reference evidence="18" key="2">
    <citation type="submission" date="2016-10" db="EMBL/GenBank/DDBJ databases">
        <authorList>
            <person name="Varghese N."/>
            <person name="Submissions S."/>
        </authorList>
    </citation>
    <scope>NUCLEOTIDE SEQUENCE [LARGE SCALE GENOMIC DNA]</scope>
    <source>
        <strain evidence="18">LMG 15572</strain>
    </source>
</reference>
<dbReference type="EC" id="2.7.1.69" evidence="15"/>
<dbReference type="PANTHER" id="PTHR30175:SF1">
    <property type="entry name" value="PTS SYSTEM ARBUTIN-, CELLOBIOSE-, AND SALICIN-SPECIFIC EIIBC COMPONENT-RELATED"/>
    <property type="match status" value="1"/>
</dbReference>
<dbReference type="InterPro" id="IPR013013">
    <property type="entry name" value="PTS_EIIC_1"/>
</dbReference>